<evidence type="ECO:0000313" key="1">
    <source>
        <dbReference type="EMBL" id="CCD61805.3"/>
    </source>
</evidence>
<name>Q21124_CAEEL</name>
<evidence type="ECO:0000313" key="3">
    <source>
        <dbReference type="WormBase" id="K02B2.6"/>
    </source>
</evidence>
<dbReference type="HOGENOM" id="CLU_2348571_0_0_1"/>
<dbReference type="UCSC" id="K02B2.6">
    <property type="organism name" value="c. elegans"/>
</dbReference>
<evidence type="ECO:0000313" key="2">
    <source>
        <dbReference type="Proteomes" id="UP000001940"/>
    </source>
</evidence>
<dbReference type="InParanoid" id="Q21124"/>
<organism evidence="1 2">
    <name type="scientific">Caenorhabditis elegans</name>
    <dbReference type="NCBI Taxonomy" id="6239"/>
    <lineage>
        <taxon>Eukaryota</taxon>
        <taxon>Metazoa</taxon>
        <taxon>Ecdysozoa</taxon>
        <taxon>Nematoda</taxon>
        <taxon>Chromadorea</taxon>
        <taxon>Rhabditida</taxon>
        <taxon>Rhabditina</taxon>
        <taxon>Rhabditomorpha</taxon>
        <taxon>Rhabditoidea</taxon>
        <taxon>Rhabditidae</taxon>
        <taxon>Peloderinae</taxon>
        <taxon>Caenorhabditis</taxon>
    </lineage>
</organism>
<reference evidence="1 2" key="1">
    <citation type="journal article" date="1998" name="Science">
        <title>Genome sequence of the nematode C. elegans: a platform for investigating biology.</title>
        <authorList>
            <consortium name="The C. elegans sequencing consortium"/>
            <person name="Sulson J.E."/>
            <person name="Waterston R."/>
        </authorList>
    </citation>
    <scope>NUCLEOTIDE SEQUENCE [LARGE SCALE GENOMIC DNA]</scope>
    <source>
        <strain evidence="1 2">Bristol N2</strain>
    </source>
</reference>
<dbReference type="AlphaFoldDB" id="Q21124"/>
<dbReference type="Bgee" id="WBGene00019297">
    <property type="expression patterns" value="Expressed in pharyngeal muscle cell (C elegans)"/>
</dbReference>
<dbReference type="STRING" id="6239.K02B2.6.1"/>
<dbReference type="PIR" id="F88700">
    <property type="entry name" value="F88700"/>
</dbReference>
<gene>
    <name evidence="1" type="ORF">CELE_K02B2.6</name>
    <name evidence="1 3" type="ORF">K02B2.6</name>
</gene>
<accession>Q21124</accession>
<keyword evidence="2" id="KW-1185">Reference proteome</keyword>
<dbReference type="AGR" id="WB:WBGene00019297"/>
<dbReference type="WormBase" id="K02B2.6">
    <property type="protein sequence ID" value="CE52912"/>
    <property type="gene ID" value="WBGene00019297"/>
</dbReference>
<dbReference type="EMBL" id="BX284604">
    <property type="protein sequence ID" value="CCD61805.3"/>
    <property type="molecule type" value="Genomic_DNA"/>
</dbReference>
<proteinExistence type="predicted"/>
<sequence>MYDEKPKDYNDRNIPDKLLPAPIPPPWYDGMDALYLFWEGISRDVVRAILGVKDKINIKTTQVERTRCANALKSSSMPRGTSTMSFLDPIQLKNRSGREVQEANRFARRKFVERQLSCLISQGNNLY</sequence>
<protein>
    <submittedName>
        <fullName evidence="1">Uncharacterized protein</fullName>
    </submittedName>
</protein>
<dbReference type="Proteomes" id="UP000001940">
    <property type="component" value="Chromosome IV"/>
</dbReference>